<sequence length="1022" mass="114200">MLLVSRLSLVTLVAYSSPAYSFIIVVGNCETKKDFISCEMWHTGAWILFYNVLLVVINIYSCTKSKSSPSIARVLEEAKKELSHVSCKSTKVEHIMKLREKKSTDQLIVCLTKALQTSNDAFLWSLTGESFQLQGKTKTANVFFKEGIKRGGKLSKFIKKWHFIGPFVIGKAEVDGDPLEEWGGVQNVSTLRWDKKVFQYSELVPSGVVRWTELIQHSSTEPVNITPYVDWNELVMSLQSMGITEWQGWIMGDFYVNEEEALIGVQCLGVHTVYVDDVILTGDVYRRDQSKGPFVFTCNLKLIETKQAFQVLSPAFLPDLVNGKLFSRLISVPIMNLHGTHWLKVNKVSVSKESSPGSQFTVHLLMDEKAFMIAPGQVRPIKVALGYKNEKKQESNNKACNDEHIVLKISTNKGQDRTLALNLRCRKLSESFLFTFLDHDGSVQHAAAIAPLKSCLSGICSVLLTLHGTNSYKRMEKHKWVFGVEHLWLLAPTRHGAHNWEGPGELTAMAALRSLANITEDASWAGPQADANHVVIAGHSMGGHGAWQLGTHYPDSALALVSAAGWIKKEDYGDSNLFFRHDISTSHTPPEVKAILEACIAENDADKHVSNLHGVPVMIRVGAADRTVHPFFSRRMFRLLRQQKTNVTYSEIADKEHWWWDTHTTNDGGVMNDPVMRKFALSHALNTEKNDAKSSTTCKQTANGGDCSESDATEKYKLPKETKDRNLAGDGKFTLTVYNPVANTGLRGVCIMQQIIPFHQSTVDIHFRENAVVMTTKNVARLCLREPAVSPVIWNQRRVHIDDTSLTMDEFQGGDHNCPMSLCRQEQGSKWGPCQDIDFESETSRGSSSNHSHVTDALRQFAVYIGNLFFLTSDAWAPIVRDHDLDKKTAEQFNLILLGSPEENSWVERYHEKVPVKYQEKSLVLGDCVFSSPRTGAMFLSPHATSRLALIISGNSIEGIRDAVHLATPTIPPMTRSPFSNMVPDYVITGPSFRAQGPGGYLCAGFWGNRWEYQKVISSCVC</sequence>
<reference evidence="4" key="1">
    <citation type="journal article" date="2023" name="G3 (Bethesda)">
        <title>Whole genome assembly and annotation of the endangered Caribbean coral Acropora cervicornis.</title>
        <authorList>
            <person name="Selwyn J.D."/>
            <person name="Vollmer S.V."/>
        </authorList>
    </citation>
    <scope>NUCLEOTIDE SEQUENCE</scope>
    <source>
        <strain evidence="4">K2</strain>
    </source>
</reference>
<feature type="domain" description="Peptidase S9 prolyl oligopeptidase catalytic" evidence="3">
    <location>
        <begin position="526"/>
        <end position="659"/>
    </location>
</feature>
<organism evidence="4 5">
    <name type="scientific">Acropora cervicornis</name>
    <name type="common">Staghorn coral</name>
    <dbReference type="NCBI Taxonomy" id="6130"/>
    <lineage>
        <taxon>Eukaryota</taxon>
        <taxon>Metazoa</taxon>
        <taxon>Cnidaria</taxon>
        <taxon>Anthozoa</taxon>
        <taxon>Hexacorallia</taxon>
        <taxon>Scleractinia</taxon>
        <taxon>Astrocoeniina</taxon>
        <taxon>Acroporidae</taxon>
        <taxon>Acropora</taxon>
    </lineage>
</organism>
<evidence type="ECO:0000313" key="4">
    <source>
        <dbReference type="EMBL" id="KAK2560564.1"/>
    </source>
</evidence>
<dbReference type="InterPro" id="IPR050955">
    <property type="entry name" value="Plant_Biomass_Hydrol_Est"/>
</dbReference>
<evidence type="ECO:0000256" key="1">
    <source>
        <dbReference type="ARBA" id="ARBA00022729"/>
    </source>
</evidence>
<protein>
    <submittedName>
        <fullName evidence="4">Secreted protein</fullName>
    </submittedName>
</protein>
<keyword evidence="5" id="KW-1185">Reference proteome</keyword>
<dbReference type="InterPro" id="IPR029058">
    <property type="entry name" value="AB_hydrolase_fold"/>
</dbReference>
<evidence type="ECO:0000313" key="5">
    <source>
        <dbReference type="Proteomes" id="UP001249851"/>
    </source>
</evidence>
<accession>A0AAD9QFX7</accession>
<dbReference type="EMBL" id="JARQWQ010000036">
    <property type="protein sequence ID" value="KAK2560564.1"/>
    <property type="molecule type" value="Genomic_DNA"/>
</dbReference>
<feature type="compositionally biased region" description="Polar residues" evidence="2">
    <location>
        <begin position="693"/>
        <end position="703"/>
    </location>
</feature>
<dbReference type="PANTHER" id="PTHR43037">
    <property type="entry name" value="UNNAMED PRODUCT-RELATED"/>
    <property type="match status" value="1"/>
</dbReference>
<dbReference type="PANTHER" id="PTHR43037:SF4">
    <property type="entry name" value="PEPTIDASE S9 PROLYL OLIGOPEPTIDASE CATALYTIC DOMAIN-CONTAINING PROTEIN"/>
    <property type="match status" value="1"/>
</dbReference>
<dbReference type="Gene3D" id="3.40.50.1820">
    <property type="entry name" value="alpha/beta hydrolase"/>
    <property type="match status" value="1"/>
</dbReference>
<keyword evidence="1" id="KW-0732">Signal</keyword>
<proteinExistence type="predicted"/>
<dbReference type="SUPFAM" id="SSF53474">
    <property type="entry name" value="alpha/beta-Hydrolases"/>
    <property type="match status" value="1"/>
</dbReference>
<dbReference type="Pfam" id="PF00326">
    <property type="entry name" value="Peptidase_S9"/>
    <property type="match status" value="1"/>
</dbReference>
<reference evidence="4" key="2">
    <citation type="journal article" date="2023" name="Science">
        <title>Genomic signatures of disease resistance in endangered staghorn corals.</title>
        <authorList>
            <person name="Vollmer S.V."/>
            <person name="Selwyn J.D."/>
            <person name="Despard B.A."/>
            <person name="Roesel C.L."/>
        </authorList>
    </citation>
    <scope>NUCLEOTIDE SEQUENCE</scope>
    <source>
        <strain evidence="4">K2</strain>
    </source>
</reference>
<name>A0AAD9QFX7_ACRCE</name>
<dbReference type="InterPro" id="IPR001375">
    <property type="entry name" value="Peptidase_S9_cat"/>
</dbReference>
<dbReference type="GO" id="GO:0008236">
    <property type="term" value="F:serine-type peptidase activity"/>
    <property type="evidence" value="ECO:0007669"/>
    <property type="project" value="InterPro"/>
</dbReference>
<gene>
    <name evidence="4" type="ORF">P5673_016931</name>
</gene>
<dbReference type="AlphaFoldDB" id="A0AAD9QFX7"/>
<evidence type="ECO:0000259" key="3">
    <source>
        <dbReference type="Pfam" id="PF00326"/>
    </source>
</evidence>
<comment type="caution">
    <text evidence="4">The sequence shown here is derived from an EMBL/GenBank/DDBJ whole genome shotgun (WGS) entry which is preliminary data.</text>
</comment>
<feature type="region of interest" description="Disordered" evidence="2">
    <location>
        <begin position="690"/>
        <end position="711"/>
    </location>
</feature>
<evidence type="ECO:0000256" key="2">
    <source>
        <dbReference type="SAM" id="MobiDB-lite"/>
    </source>
</evidence>
<dbReference type="GO" id="GO:0006508">
    <property type="term" value="P:proteolysis"/>
    <property type="evidence" value="ECO:0007669"/>
    <property type="project" value="InterPro"/>
</dbReference>
<dbReference type="Proteomes" id="UP001249851">
    <property type="component" value="Unassembled WGS sequence"/>
</dbReference>